<reference evidence="1" key="1">
    <citation type="journal article" date="2014" name="Genome Biol. Evol.">
        <title>Pangenome evidence for extensive interdomain horizontal transfer affecting lineage core and shell genes in uncultured planktonic thaumarchaeota and euryarchaeota.</title>
        <authorList>
            <person name="Deschamps P."/>
            <person name="Zivanovic Y."/>
            <person name="Moreira D."/>
            <person name="Rodriguez-Valera F."/>
            <person name="Lopez-Garcia P."/>
        </authorList>
    </citation>
    <scope>NUCLEOTIDE SEQUENCE</scope>
</reference>
<evidence type="ECO:0000313" key="1">
    <source>
        <dbReference type="EMBL" id="AIF11636.1"/>
    </source>
</evidence>
<dbReference type="AlphaFoldDB" id="A0A075H5K1"/>
<accession>A0A075H5K1</accession>
<organism evidence="1">
    <name type="scientific">uncultured marine thaumarchaeote KM3_53_C08</name>
    <dbReference type="NCBI Taxonomy" id="1456181"/>
    <lineage>
        <taxon>Archaea</taxon>
        <taxon>Nitrososphaerota</taxon>
        <taxon>environmental samples</taxon>
    </lineage>
</organism>
<proteinExistence type="predicted"/>
<sequence>MNIPKLFEWLCKLSIALADIDEYLKGILGQILASHKILTELNDGPDDLDTIKKELSKIRGLLQVICSKLGKKKYQSDHLVVLYKLSTYYIDTYDFTREIEILAQVYFNDSDRLKNLRLLIIDSLNDRELIEKLQAILIKL</sequence>
<protein>
    <submittedName>
        <fullName evidence="1">Uncharacterized protein</fullName>
    </submittedName>
</protein>
<dbReference type="EMBL" id="KF900923">
    <property type="protein sequence ID" value="AIF11636.1"/>
    <property type="molecule type" value="Genomic_DNA"/>
</dbReference>
<name>A0A075H5K1_9ARCH</name>